<evidence type="ECO:0000313" key="7">
    <source>
        <dbReference type="EMBL" id="EFJ26186.1"/>
    </source>
</evidence>
<dbReference type="CDD" id="cd19908">
    <property type="entry name" value="DSRM_AtDRB-like_rpt2"/>
    <property type="match status" value="1"/>
</dbReference>
<dbReference type="HOGENOM" id="CLU_038996_0_1_1"/>
<evidence type="ECO:0000313" key="6">
    <source>
        <dbReference type="EMBL" id="EFJ05571.1"/>
    </source>
</evidence>
<dbReference type="PANTHER" id="PTHR46031:SF26">
    <property type="entry name" value="DOUBLE-STRANDED RNA-BINDING PROTEIN 2"/>
    <property type="match status" value="1"/>
</dbReference>
<feature type="domain" description="DRBM" evidence="5">
    <location>
        <begin position="87"/>
        <end position="155"/>
    </location>
</feature>
<dbReference type="AlphaFoldDB" id="D8RP21"/>
<name>D8RP21_SELML</name>
<dbReference type="eggNOG" id="ENOG502QTBA">
    <property type="taxonomic scope" value="Eukaryota"/>
</dbReference>
<dbReference type="STRING" id="88036.D8RP21"/>
<evidence type="ECO:0000313" key="8">
    <source>
        <dbReference type="Proteomes" id="UP000001514"/>
    </source>
</evidence>
<evidence type="ECO:0000256" key="2">
    <source>
        <dbReference type="ARBA" id="ARBA00022884"/>
    </source>
</evidence>
<organism evidence="8">
    <name type="scientific">Selaginella moellendorffii</name>
    <name type="common">Spikemoss</name>
    <dbReference type="NCBI Taxonomy" id="88036"/>
    <lineage>
        <taxon>Eukaryota</taxon>
        <taxon>Viridiplantae</taxon>
        <taxon>Streptophyta</taxon>
        <taxon>Embryophyta</taxon>
        <taxon>Tracheophyta</taxon>
        <taxon>Lycopodiopsida</taxon>
        <taxon>Selaginellales</taxon>
        <taxon>Selaginellaceae</taxon>
        <taxon>Selaginella</taxon>
    </lineage>
</organism>
<dbReference type="KEGG" id="smo:SELMODRAFT_441949"/>
<evidence type="ECO:0000259" key="5">
    <source>
        <dbReference type="PROSITE" id="PS50137"/>
    </source>
</evidence>
<dbReference type="PANTHER" id="PTHR46031">
    <property type="match status" value="1"/>
</dbReference>
<dbReference type="KEGG" id="smo:SELMODRAFT_431451"/>
<feature type="region of interest" description="Disordered" evidence="4">
    <location>
        <begin position="357"/>
        <end position="386"/>
    </location>
</feature>
<dbReference type="OrthoDB" id="5988181at2759"/>
<accession>D8RP21</accession>
<dbReference type="InParanoid" id="D8RP21"/>
<dbReference type="Gene3D" id="3.30.160.20">
    <property type="match status" value="2"/>
</dbReference>
<evidence type="ECO:0000256" key="1">
    <source>
        <dbReference type="ARBA" id="ARBA00022737"/>
    </source>
</evidence>
<sequence>MYKNQLQELAQRSCFNLPAYSCIREGPDHAPRFKAAVNFNGEVFESPNYCSTLRQAEHAAAELALNVLSRRGPSQSLAARILDETGVFKNLLQETAQRANVPLPTYTTTRSGPGHLPVFTCVVEVAGMNFTGDAGKTKKQAEKNAAMAAWATLKQFAKKLAPPSLFYSDEMTEDQEQISIARVLYLAYEKVGGGQASRPRQYTVPSLFDKDCTVGYLGSQQQHLRSGAGFCSTNPRSSNPEALALPRDIRAYGMTHPRVRTRNVQLTHEVPPPIEEHRRDEEDWLRGESSSSSSTCASSSRPMPEEPKRSSRSPMFWPRTTDSHWWQSDSSLLSSGYHLRRPQVSLAPPVRVRSVVAVSAAPPQRSQPQEAADQDGLSDGLSRLNL</sequence>
<evidence type="ECO:0000256" key="3">
    <source>
        <dbReference type="PROSITE-ProRule" id="PRU00266"/>
    </source>
</evidence>
<dbReference type="Proteomes" id="UP000001514">
    <property type="component" value="Unassembled WGS sequence"/>
</dbReference>
<dbReference type="FunFam" id="3.30.160.20:FF:000036">
    <property type="entry name" value="Double-stranded RNA-binding protein 2"/>
    <property type="match status" value="2"/>
</dbReference>
<dbReference type="InterPro" id="IPR044451">
    <property type="entry name" value="AtDRB-like_DSRM_2"/>
</dbReference>
<feature type="compositionally biased region" description="Low complexity" evidence="4">
    <location>
        <begin position="357"/>
        <end position="366"/>
    </location>
</feature>
<dbReference type="InterPro" id="IPR014720">
    <property type="entry name" value="dsRBD_dom"/>
</dbReference>
<keyword evidence="2 3" id="KW-0694">RNA-binding</keyword>
<keyword evidence="1" id="KW-0677">Repeat</keyword>
<dbReference type="Gramene" id="EFJ05571">
    <property type="protein sequence ID" value="EFJ05571"/>
    <property type="gene ID" value="SELMODRAFT_431451"/>
</dbReference>
<dbReference type="PROSITE" id="PS50137">
    <property type="entry name" value="DS_RBD"/>
    <property type="match status" value="2"/>
</dbReference>
<dbReference type="Pfam" id="PF00035">
    <property type="entry name" value="dsrm"/>
    <property type="match status" value="2"/>
</dbReference>
<reference evidence="7 8" key="1">
    <citation type="journal article" date="2011" name="Science">
        <title>The Selaginella genome identifies genetic changes associated with the evolution of vascular plants.</title>
        <authorList>
            <person name="Banks J.A."/>
            <person name="Nishiyama T."/>
            <person name="Hasebe M."/>
            <person name="Bowman J.L."/>
            <person name="Gribskov M."/>
            <person name="dePamphilis C."/>
            <person name="Albert V.A."/>
            <person name="Aono N."/>
            <person name="Aoyama T."/>
            <person name="Ambrose B.A."/>
            <person name="Ashton N.W."/>
            <person name="Axtell M.J."/>
            <person name="Barker E."/>
            <person name="Barker M.S."/>
            <person name="Bennetzen J.L."/>
            <person name="Bonawitz N.D."/>
            <person name="Chapple C."/>
            <person name="Cheng C."/>
            <person name="Correa L.G."/>
            <person name="Dacre M."/>
            <person name="DeBarry J."/>
            <person name="Dreyer I."/>
            <person name="Elias M."/>
            <person name="Engstrom E.M."/>
            <person name="Estelle M."/>
            <person name="Feng L."/>
            <person name="Finet C."/>
            <person name="Floyd S.K."/>
            <person name="Frommer W.B."/>
            <person name="Fujita T."/>
            <person name="Gramzow L."/>
            <person name="Gutensohn M."/>
            <person name="Harholt J."/>
            <person name="Hattori M."/>
            <person name="Heyl A."/>
            <person name="Hirai T."/>
            <person name="Hiwatashi Y."/>
            <person name="Ishikawa M."/>
            <person name="Iwata M."/>
            <person name="Karol K.G."/>
            <person name="Koehler B."/>
            <person name="Kolukisaoglu U."/>
            <person name="Kubo M."/>
            <person name="Kurata T."/>
            <person name="Lalonde S."/>
            <person name="Li K."/>
            <person name="Li Y."/>
            <person name="Litt A."/>
            <person name="Lyons E."/>
            <person name="Manning G."/>
            <person name="Maruyama T."/>
            <person name="Michael T.P."/>
            <person name="Mikami K."/>
            <person name="Miyazaki S."/>
            <person name="Morinaga S."/>
            <person name="Murata T."/>
            <person name="Mueller-Roeber B."/>
            <person name="Nelson D.R."/>
            <person name="Obara M."/>
            <person name="Oguri Y."/>
            <person name="Olmstead R.G."/>
            <person name="Onodera N."/>
            <person name="Petersen B.L."/>
            <person name="Pils B."/>
            <person name="Prigge M."/>
            <person name="Rensing S.A."/>
            <person name="Riano-Pachon D.M."/>
            <person name="Roberts A.W."/>
            <person name="Sato Y."/>
            <person name="Scheller H.V."/>
            <person name="Schulz B."/>
            <person name="Schulz C."/>
            <person name="Shakirov E.V."/>
            <person name="Shibagaki N."/>
            <person name="Shinohara N."/>
            <person name="Shippen D.E."/>
            <person name="Soerensen I."/>
            <person name="Sotooka R."/>
            <person name="Sugimoto N."/>
            <person name="Sugita M."/>
            <person name="Sumikawa N."/>
            <person name="Tanurdzic M."/>
            <person name="Theissen G."/>
            <person name="Ulvskov P."/>
            <person name="Wakazuki S."/>
            <person name="Weng J.K."/>
            <person name="Willats W.W."/>
            <person name="Wipf D."/>
            <person name="Wolf P.G."/>
            <person name="Yang L."/>
            <person name="Zimmer A.D."/>
            <person name="Zhu Q."/>
            <person name="Mitros T."/>
            <person name="Hellsten U."/>
            <person name="Loque D."/>
            <person name="Otillar R."/>
            <person name="Salamov A."/>
            <person name="Schmutz J."/>
            <person name="Shapiro H."/>
            <person name="Lindquist E."/>
            <person name="Lucas S."/>
            <person name="Rokhsar D."/>
            <person name="Grigoriev I.V."/>
        </authorList>
    </citation>
    <scope>NUCLEOTIDE SEQUENCE [LARGE SCALE GENOMIC DNA]</scope>
</reference>
<dbReference type="EMBL" id="GL377585">
    <property type="protein sequence ID" value="EFJ26186.1"/>
    <property type="molecule type" value="Genomic_DNA"/>
</dbReference>
<feature type="region of interest" description="Disordered" evidence="4">
    <location>
        <begin position="260"/>
        <end position="315"/>
    </location>
</feature>
<dbReference type="GO" id="GO:0003725">
    <property type="term" value="F:double-stranded RNA binding"/>
    <property type="evidence" value="ECO:0007669"/>
    <property type="project" value="InterPro"/>
</dbReference>
<dbReference type="EMBL" id="GL377719">
    <property type="protein sequence ID" value="EFJ05571.1"/>
    <property type="molecule type" value="Genomic_DNA"/>
</dbReference>
<evidence type="ECO:0000256" key="4">
    <source>
        <dbReference type="SAM" id="MobiDB-lite"/>
    </source>
</evidence>
<dbReference type="SUPFAM" id="SSF54768">
    <property type="entry name" value="dsRNA-binding domain-like"/>
    <property type="match status" value="2"/>
</dbReference>
<feature type="domain" description="DRBM" evidence="5">
    <location>
        <begin position="1"/>
        <end position="70"/>
    </location>
</feature>
<dbReference type="CDD" id="cd19907">
    <property type="entry name" value="DSRM_AtDRB-like_rpt1"/>
    <property type="match status" value="1"/>
</dbReference>
<proteinExistence type="predicted"/>
<protein>
    <recommendedName>
        <fullName evidence="5">DRBM domain-containing protein</fullName>
    </recommendedName>
</protein>
<dbReference type="Gramene" id="EFJ26186">
    <property type="protein sequence ID" value="EFJ26186"/>
    <property type="gene ID" value="SELMODRAFT_441949"/>
</dbReference>
<gene>
    <name evidence="6" type="ORF">SELMODRAFT_431451</name>
    <name evidence="7" type="ORF">SELMODRAFT_441949</name>
</gene>
<dbReference type="InterPro" id="IPR044450">
    <property type="entry name" value="AtDRB-like_DSRM_1"/>
</dbReference>
<feature type="compositionally biased region" description="Basic and acidic residues" evidence="4">
    <location>
        <begin position="274"/>
        <end position="286"/>
    </location>
</feature>
<dbReference type="SMART" id="SM00358">
    <property type="entry name" value="DSRM"/>
    <property type="match status" value="2"/>
</dbReference>
<keyword evidence="8" id="KW-1185">Reference proteome</keyword>
<feature type="compositionally biased region" description="Low complexity" evidence="4">
    <location>
        <begin position="289"/>
        <end position="300"/>
    </location>
</feature>